<reference evidence="2 3" key="1">
    <citation type="submission" date="2020-01" db="EMBL/GenBank/DDBJ databases">
        <title>Genome analysis.</title>
        <authorList>
            <person name="Wu S."/>
            <person name="Wang G."/>
        </authorList>
    </citation>
    <scope>NUCLEOTIDE SEQUENCE [LARGE SCALE GENOMIC DNA]</scope>
    <source>
        <strain evidence="2 3">SYL130</strain>
    </source>
</reference>
<comment type="caution">
    <text evidence="2">The sequence shown here is derived from an EMBL/GenBank/DDBJ whole genome shotgun (WGS) entry which is preliminary data.</text>
</comment>
<accession>A0ABW9ZY40</accession>
<dbReference type="EMBL" id="JAACJS010000015">
    <property type="protein sequence ID" value="NCI50622.1"/>
    <property type="molecule type" value="Genomic_DNA"/>
</dbReference>
<feature type="transmembrane region" description="Helical" evidence="1">
    <location>
        <begin position="147"/>
        <end position="164"/>
    </location>
</feature>
<evidence type="ECO:0000313" key="2">
    <source>
        <dbReference type="EMBL" id="NCI50622.1"/>
    </source>
</evidence>
<evidence type="ECO:0000256" key="1">
    <source>
        <dbReference type="SAM" id="Phobius"/>
    </source>
</evidence>
<organism evidence="2 3">
    <name type="scientific">Sediminibacterium roseum</name>
    <dbReference type="NCBI Taxonomy" id="1978412"/>
    <lineage>
        <taxon>Bacteria</taxon>
        <taxon>Pseudomonadati</taxon>
        <taxon>Bacteroidota</taxon>
        <taxon>Chitinophagia</taxon>
        <taxon>Chitinophagales</taxon>
        <taxon>Chitinophagaceae</taxon>
        <taxon>Sediminibacterium</taxon>
    </lineage>
</organism>
<gene>
    <name evidence="2" type="ORF">GWC95_11855</name>
</gene>
<feature type="transmembrane region" description="Helical" evidence="1">
    <location>
        <begin position="364"/>
        <end position="382"/>
    </location>
</feature>
<feature type="transmembrane region" description="Helical" evidence="1">
    <location>
        <begin position="124"/>
        <end position="141"/>
    </location>
</feature>
<sequence length="494" mass="54575">MPAPTLHMRSTARLRNGQVWAIVLAGTAVRLAFGYFTRPWLASPDQLAWSLDIDAMLQNGHWSYFQLMHAPHEGAGLFLGVFSILLKPLSSFIPSFSLVALLCDAAGRFIQVRVAQKLFGNETAWWFAWWSVLAVPVLLPWGTVNFGLHAILSFIPFLFCVVFVKYRHTKYFPVVCGVASAVAVSLSYNSVVLPIAAITVFLFDRAGDGKKVQTILLFCGSFLIALLPHVLVRMNFDGPQSTVFAIRDVAVYSLNDAQPLVNLYTVWFTSLPGSLLLLPGKLISGIVFLFLLGGFVFYVRAAKGKEKVLPLVIVFVFVGLYSVGPFYGREYGNRHYVYYRHLCYIIPLMIVLMMHGFVVARVRLVLAVWLFVCGSASAYYMLGAPKATPAYKAAGWILAKKYENAGDLLFAIPSVAPPGYRQELVEGFGWGLAAGLLRKNDPASVAKLVALIWSAPQDLRQSLRTGVRHAFDKGVTPVLDPSFLVEIDLKLGGR</sequence>
<keyword evidence="3" id="KW-1185">Reference proteome</keyword>
<feature type="transmembrane region" description="Helical" evidence="1">
    <location>
        <begin position="20"/>
        <end position="37"/>
    </location>
</feature>
<name>A0ABW9ZY40_9BACT</name>
<evidence type="ECO:0008006" key="4">
    <source>
        <dbReference type="Google" id="ProtNLM"/>
    </source>
</evidence>
<keyword evidence="1" id="KW-0472">Membrane</keyword>
<feature type="transmembrane region" description="Helical" evidence="1">
    <location>
        <begin position="77"/>
        <end position="103"/>
    </location>
</feature>
<protein>
    <recommendedName>
        <fullName evidence="4">Glycosyltransferase RgtA/B/C/D-like domain-containing protein</fullName>
    </recommendedName>
</protein>
<feature type="transmembrane region" description="Helical" evidence="1">
    <location>
        <begin position="339"/>
        <end position="358"/>
    </location>
</feature>
<evidence type="ECO:0000313" key="3">
    <source>
        <dbReference type="Proteomes" id="UP000753802"/>
    </source>
</evidence>
<keyword evidence="1" id="KW-1133">Transmembrane helix</keyword>
<feature type="transmembrane region" description="Helical" evidence="1">
    <location>
        <begin position="171"/>
        <end position="203"/>
    </location>
</feature>
<feature type="transmembrane region" description="Helical" evidence="1">
    <location>
        <begin position="215"/>
        <end position="232"/>
    </location>
</feature>
<feature type="transmembrane region" description="Helical" evidence="1">
    <location>
        <begin position="282"/>
        <end position="302"/>
    </location>
</feature>
<dbReference type="RefSeq" id="WP_161818940.1">
    <property type="nucleotide sequence ID" value="NZ_JAACJS010000015.1"/>
</dbReference>
<keyword evidence="1" id="KW-0812">Transmembrane</keyword>
<dbReference type="Proteomes" id="UP000753802">
    <property type="component" value="Unassembled WGS sequence"/>
</dbReference>
<proteinExistence type="predicted"/>
<feature type="transmembrane region" description="Helical" evidence="1">
    <location>
        <begin position="308"/>
        <end position="327"/>
    </location>
</feature>